<dbReference type="AlphaFoldDB" id="A0A077AXH9"/>
<dbReference type="HOGENOM" id="CLU_123330_0_1_5"/>
<dbReference type="STRING" id="91604.ID47_08165"/>
<dbReference type="InterPro" id="IPR036265">
    <property type="entry name" value="HIT-like_sf"/>
</dbReference>
<keyword evidence="3" id="KW-0456">Lyase</keyword>
<dbReference type="GO" id="GO:0016829">
    <property type="term" value="F:lyase activity"/>
    <property type="evidence" value="ECO:0007669"/>
    <property type="project" value="UniProtKB-KW"/>
</dbReference>
<sequence>MMQLDHRLAQSSEFIADLTLCQVRLSHNAAFPWLILIPKIDDIIEIINLSRPDQHQLMDEIAQISKIMQDLFAPNKINVATLGNVVPQLHIHVIARYHTDPVWPNPVWNTISQEYFELDLQARVELIRQYIQFSID</sequence>
<evidence type="ECO:0000313" key="4">
    <source>
        <dbReference type="Proteomes" id="UP000028926"/>
    </source>
</evidence>
<dbReference type="InterPro" id="IPR026026">
    <property type="entry name" value="HIT_Hint"/>
</dbReference>
<evidence type="ECO:0000256" key="1">
    <source>
        <dbReference type="PROSITE-ProRule" id="PRU00464"/>
    </source>
</evidence>
<dbReference type="SUPFAM" id="SSF54197">
    <property type="entry name" value="HIT-like"/>
    <property type="match status" value="1"/>
</dbReference>
<name>A0A077AXH9_9PROT</name>
<dbReference type="PIRSF" id="PIRSF000714">
    <property type="entry name" value="HIT"/>
    <property type="match status" value="1"/>
</dbReference>
<reference evidence="3 4" key="1">
    <citation type="submission" date="2014-07" db="EMBL/GenBank/DDBJ databases">
        <title>Comparative genomic insights into amoeba endosymbionts belonging to the families of Holosporaceae and Candidatus Midichloriaceae within Rickettsiales.</title>
        <authorList>
            <person name="Wang Z."/>
            <person name="Wu M."/>
        </authorList>
    </citation>
    <scope>NUCLEOTIDE SEQUENCE [LARGE SCALE GENOMIC DNA]</scope>
    <source>
        <strain evidence="3">PRA3</strain>
    </source>
</reference>
<protein>
    <submittedName>
        <fullName evidence="3">Pectate lyase</fullName>
    </submittedName>
</protein>
<evidence type="ECO:0000313" key="3">
    <source>
        <dbReference type="EMBL" id="AIK96699.1"/>
    </source>
</evidence>
<dbReference type="Gene3D" id="3.30.428.10">
    <property type="entry name" value="HIT-like"/>
    <property type="match status" value="1"/>
</dbReference>
<dbReference type="InterPro" id="IPR011146">
    <property type="entry name" value="HIT-like"/>
</dbReference>
<dbReference type="KEGG" id="paca:ID47_08165"/>
<dbReference type="eggNOG" id="COG0537">
    <property type="taxonomic scope" value="Bacteria"/>
</dbReference>
<keyword evidence="4" id="KW-1185">Reference proteome</keyword>
<feature type="domain" description="HIT" evidence="2">
    <location>
        <begin position="34"/>
        <end position="103"/>
    </location>
</feature>
<comment type="caution">
    <text evidence="1">Lacks conserved residue(s) required for the propagation of feature annotation.</text>
</comment>
<evidence type="ECO:0000259" key="2">
    <source>
        <dbReference type="PROSITE" id="PS51084"/>
    </source>
</evidence>
<dbReference type="PROSITE" id="PS51084">
    <property type="entry name" value="HIT_2"/>
    <property type="match status" value="1"/>
</dbReference>
<dbReference type="Proteomes" id="UP000028926">
    <property type="component" value="Chromosome"/>
</dbReference>
<proteinExistence type="predicted"/>
<accession>A0A077AXH9</accession>
<organism evidence="3 4">
    <name type="scientific">Candidatus Odyssella acanthamoebae</name>
    <dbReference type="NCBI Taxonomy" id="91604"/>
    <lineage>
        <taxon>Bacteria</taxon>
        <taxon>Pseudomonadati</taxon>
        <taxon>Pseudomonadota</taxon>
        <taxon>Alphaproteobacteria</taxon>
        <taxon>Holosporales</taxon>
        <taxon>Candidatus Paracaedibacteraceae</taxon>
        <taxon>Candidatus Odyssella</taxon>
    </lineage>
</organism>
<dbReference type="Pfam" id="PF01230">
    <property type="entry name" value="HIT"/>
    <property type="match status" value="1"/>
</dbReference>
<gene>
    <name evidence="3" type="ORF">ID47_08165</name>
</gene>
<dbReference type="EMBL" id="CP008941">
    <property type="protein sequence ID" value="AIK96699.1"/>
    <property type="molecule type" value="Genomic_DNA"/>
</dbReference>